<accession>A0A849C8S8</accession>
<sequence>MLTKLKILGILAAVLLGVPAGVGAVATAETKIPVHSGFSSGWECLSWTLDRAAVDGYQYDCQDFGRNGGWTALWIVD</sequence>
<dbReference type="EMBL" id="JABELX010000012">
    <property type="protein sequence ID" value="NNH74138.1"/>
    <property type="molecule type" value="Genomic_DNA"/>
</dbReference>
<dbReference type="AlphaFoldDB" id="A0A849C8S8"/>
<feature type="signal peptide" evidence="1">
    <location>
        <begin position="1"/>
        <end position="24"/>
    </location>
</feature>
<dbReference type="RefSeq" id="WP_157551946.1">
    <property type="nucleotide sequence ID" value="NZ_JABELX010000012.1"/>
</dbReference>
<protein>
    <submittedName>
        <fullName evidence="2">Uncharacterized protein</fullName>
    </submittedName>
</protein>
<reference evidence="2 3" key="1">
    <citation type="submission" date="2020-05" db="EMBL/GenBank/DDBJ databases">
        <title>MicrobeNet Type strains.</title>
        <authorList>
            <person name="Nicholson A.C."/>
        </authorList>
    </citation>
    <scope>NUCLEOTIDE SEQUENCE [LARGE SCALE GENOMIC DNA]</scope>
    <source>
        <strain evidence="2 3">JCM 3224</strain>
    </source>
</reference>
<keyword evidence="1" id="KW-0732">Signal</keyword>
<proteinExistence type="predicted"/>
<keyword evidence="3" id="KW-1185">Reference proteome</keyword>
<name>A0A849C8S8_9NOCA</name>
<evidence type="ECO:0000256" key="1">
    <source>
        <dbReference type="SAM" id="SignalP"/>
    </source>
</evidence>
<gene>
    <name evidence="2" type="ORF">HLB23_30535</name>
</gene>
<organism evidence="2 3">
    <name type="scientific">Nocardia uniformis</name>
    <dbReference type="NCBI Taxonomy" id="53432"/>
    <lineage>
        <taxon>Bacteria</taxon>
        <taxon>Bacillati</taxon>
        <taxon>Actinomycetota</taxon>
        <taxon>Actinomycetes</taxon>
        <taxon>Mycobacteriales</taxon>
        <taxon>Nocardiaceae</taxon>
        <taxon>Nocardia</taxon>
    </lineage>
</organism>
<dbReference type="Proteomes" id="UP000586827">
    <property type="component" value="Unassembled WGS sequence"/>
</dbReference>
<evidence type="ECO:0000313" key="2">
    <source>
        <dbReference type="EMBL" id="NNH74138.1"/>
    </source>
</evidence>
<evidence type="ECO:0000313" key="3">
    <source>
        <dbReference type="Proteomes" id="UP000586827"/>
    </source>
</evidence>
<comment type="caution">
    <text evidence="2">The sequence shown here is derived from an EMBL/GenBank/DDBJ whole genome shotgun (WGS) entry which is preliminary data.</text>
</comment>
<feature type="chain" id="PRO_5039401392" evidence="1">
    <location>
        <begin position="25"/>
        <end position="77"/>
    </location>
</feature>